<dbReference type="SUPFAM" id="SSF51126">
    <property type="entry name" value="Pectin lyase-like"/>
    <property type="match status" value="1"/>
</dbReference>
<dbReference type="EMBL" id="CP109441">
    <property type="protein sequence ID" value="WUV46497.1"/>
    <property type="molecule type" value="Genomic_DNA"/>
</dbReference>
<organism evidence="2 3">
    <name type="scientific">Nocardia vinacea</name>
    <dbReference type="NCBI Taxonomy" id="96468"/>
    <lineage>
        <taxon>Bacteria</taxon>
        <taxon>Bacillati</taxon>
        <taxon>Actinomycetota</taxon>
        <taxon>Actinomycetes</taxon>
        <taxon>Mycobacteriales</taxon>
        <taxon>Nocardiaceae</taxon>
        <taxon>Nocardia</taxon>
    </lineage>
</organism>
<dbReference type="InterPro" id="IPR006626">
    <property type="entry name" value="PbH1"/>
</dbReference>
<dbReference type="SMART" id="SM00710">
    <property type="entry name" value="PbH1"/>
    <property type="match status" value="5"/>
</dbReference>
<dbReference type="Gene3D" id="2.160.20.10">
    <property type="entry name" value="Single-stranded right-handed beta-helix, Pectin lyase-like"/>
    <property type="match status" value="1"/>
</dbReference>
<dbReference type="InterPro" id="IPR012334">
    <property type="entry name" value="Pectin_lyas_fold"/>
</dbReference>
<dbReference type="InterPro" id="IPR039448">
    <property type="entry name" value="Beta_helix"/>
</dbReference>
<sequence length="459" mass="48116">MDDLVQAGPETLLPQVDGSYMLTESVYVMRGAILDLARPGGFILKMISNEKRFASIVADGGSVRIAGADIGRVTLESWDFPYERVRTDTEAGRAYVRVIGGSLVMAYTDVRALGFGTGGTGGVAVTQPTVPVTGLPAGEVLIEHDTVLGNAIGIFVSGGENVVIADDIIRGSAGSGIVLRRPTAGALIQRVVSEQNNRDGIVVDRAQNVQISDSAVRDNVANGFRLVGTALYGHQTGGFGDNGIIRCIAAGSGRFGVEIVGGQSIELRDTVLAGGVSGVMVRDGASQIMLAGNDIRHAQTGIMVRDSTVHLLGNAVYSASVHGITLVGDLSGSVVRENSVDGRGPSAIDTRRARGPIEMSANTTTGWSKTANFGQQVRELFTPLLLVWCGIALCIARAAMRRPWSKFRNRGIAAGLRTHPYTNSRRLTASSSPGEFSAAIVGESPAIGNAGASRNWSLR</sequence>
<accession>A0ABZ1YT95</accession>
<gene>
    <name evidence="2" type="ORF">OG563_46955</name>
</gene>
<name>A0ABZ1YT95_9NOCA</name>
<dbReference type="RefSeq" id="WP_329410266.1">
    <property type="nucleotide sequence ID" value="NZ_CP109441.1"/>
</dbReference>
<protein>
    <submittedName>
        <fullName evidence="2">Right-handed parallel beta-helix repeat-containing protein</fullName>
    </submittedName>
</protein>
<reference evidence="2" key="1">
    <citation type="submission" date="2022-10" db="EMBL/GenBank/DDBJ databases">
        <title>The complete genomes of actinobacterial strains from the NBC collection.</title>
        <authorList>
            <person name="Joergensen T.S."/>
            <person name="Alvarez Arevalo M."/>
            <person name="Sterndorff E.B."/>
            <person name="Faurdal D."/>
            <person name="Vuksanovic O."/>
            <person name="Mourched A.-S."/>
            <person name="Charusanti P."/>
            <person name="Shaw S."/>
            <person name="Blin K."/>
            <person name="Weber T."/>
        </authorList>
    </citation>
    <scope>NUCLEOTIDE SEQUENCE</scope>
    <source>
        <strain evidence="2">NBC_01482</strain>
    </source>
</reference>
<feature type="domain" description="Right handed beta helix" evidence="1">
    <location>
        <begin position="241"/>
        <end position="349"/>
    </location>
</feature>
<proteinExistence type="predicted"/>
<evidence type="ECO:0000259" key="1">
    <source>
        <dbReference type="Pfam" id="PF13229"/>
    </source>
</evidence>
<feature type="domain" description="Right handed beta helix" evidence="1">
    <location>
        <begin position="138"/>
        <end position="229"/>
    </location>
</feature>
<evidence type="ECO:0000313" key="2">
    <source>
        <dbReference type="EMBL" id="WUV46497.1"/>
    </source>
</evidence>
<dbReference type="Proteomes" id="UP001432062">
    <property type="component" value="Chromosome"/>
</dbReference>
<evidence type="ECO:0000313" key="3">
    <source>
        <dbReference type="Proteomes" id="UP001432062"/>
    </source>
</evidence>
<dbReference type="Pfam" id="PF13229">
    <property type="entry name" value="Beta_helix"/>
    <property type="match status" value="2"/>
</dbReference>
<keyword evidence="3" id="KW-1185">Reference proteome</keyword>
<dbReference type="InterPro" id="IPR011050">
    <property type="entry name" value="Pectin_lyase_fold/virulence"/>
</dbReference>